<feature type="domain" description="HMG box" evidence="4">
    <location>
        <begin position="53"/>
        <end position="121"/>
    </location>
</feature>
<feature type="region of interest" description="Disordered" evidence="3">
    <location>
        <begin position="118"/>
        <end position="141"/>
    </location>
</feature>
<evidence type="ECO:0000256" key="1">
    <source>
        <dbReference type="ARBA" id="ARBA00023125"/>
    </source>
</evidence>
<proteinExistence type="predicted"/>
<evidence type="ECO:0000313" key="5">
    <source>
        <dbReference type="EMBL" id="KAK5575513.1"/>
    </source>
</evidence>
<dbReference type="Gene3D" id="1.10.30.10">
    <property type="entry name" value="High mobility group box domain"/>
    <property type="match status" value="1"/>
</dbReference>
<evidence type="ECO:0000256" key="2">
    <source>
        <dbReference type="PROSITE-ProRule" id="PRU00267"/>
    </source>
</evidence>
<evidence type="ECO:0000256" key="3">
    <source>
        <dbReference type="SAM" id="MobiDB-lite"/>
    </source>
</evidence>
<dbReference type="PROSITE" id="PS50118">
    <property type="entry name" value="HMG_BOX_2"/>
    <property type="match status" value="1"/>
</dbReference>
<protein>
    <recommendedName>
        <fullName evidence="4">HMG box domain-containing protein</fullName>
    </recommendedName>
</protein>
<evidence type="ECO:0000259" key="4">
    <source>
        <dbReference type="PROSITE" id="PS50118"/>
    </source>
</evidence>
<dbReference type="SMART" id="SM00398">
    <property type="entry name" value="HMG"/>
    <property type="match status" value="1"/>
</dbReference>
<organism evidence="5 6">
    <name type="scientific">Dictyostelium firmibasis</name>
    <dbReference type="NCBI Taxonomy" id="79012"/>
    <lineage>
        <taxon>Eukaryota</taxon>
        <taxon>Amoebozoa</taxon>
        <taxon>Evosea</taxon>
        <taxon>Eumycetozoa</taxon>
        <taxon>Dictyostelia</taxon>
        <taxon>Dictyosteliales</taxon>
        <taxon>Dictyosteliaceae</taxon>
        <taxon>Dictyostelium</taxon>
    </lineage>
</organism>
<feature type="compositionally biased region" description="Basic residues" evidence="3">
    <location>
        <begin position="17"/>
        <end position="46"/>
    </location>
</feature>
<feature type="DNA-binding region" description="HMG box" evidence="2">
    <location>
        <begin position="53"/>
        <end position="121"/>
    </location>
</feature>
<sequence>MSSSDESGSSSSESEKKIKKTPVKKTKKEPKVTKKGKKEGKKGKKKVKDENAPRRYLSPFIFFSKDHRPMIKNSHPNCTFGEIGSLLGQEWGKISAEDKKKYEKMAAEDKKRWELEKKNYDEKQKTVVQPESSSDSSDESD</sequence>
<dbReference type="FunFam" id="1.10.30.10:FF:000052">
    <property type="entry name" value="Non-histone chromosomal protein 6 homolog"/>
    <property type="match status" value="1"/>
</dbReference>
<name>A0AAN7TUG8_9MYCE</name>
<keyword evidence="2" id="KW-0539">Nucleus</keyword>
<dbReference type="GO" id="GO:0005634">
    <property type="term" value="C:nucleus"/>
    <property type="evidence" value="ECO:0007669"/>
    <property type="project" value="UniProtKB-UniRule"/>
</dbReference>
<keyword evidence="6" id="KW-1185">Reference proteome</keyword>
<reference evidence="5 6" key="1">
    <citation type="submission" date="2023-11" db="EMBL/GenBank/DDBJ databases">
        <title>Dfirmibasis_genome.</title>
        <authorList>
            <person name="Edelbroek B."/>
            <person name="Kjellin J."/>
            <person name="Jerlstrom-Hultqvist J."/>
            <person name="Soderbom F."/>
        </authorList>
    </citation>
    <scope>NUCLEOTIDE SEQUENCE [LARGE SCALE GENOMIC DNA]</scope>
    <source>
        <strain evidence="5 6">TNS-C-14</strain>
    </source>
</reference>
<dbReference type="GO" id="GO:0003677">
    <property type="term" value="F:DNA binding"/>
    <property type="evidence" value="ECO:0007669"/>
    <property type="project" value="UniProtKB-UniRule"/>
</dbReference>
<dbReference type="SUPFAM" id="SSF47095">
    <property type="entry name" value="HMG-box"/>
    <property type="match status" value="1"/>
</dbReference>
<dbReference type="InterPro" id="IPR050342">
    <property type="entry name" value="HMGB"/>
</dbReference>
<dbReference type="AlphaFoldDB" id="A0AAN7TUG8"/>
<dbReference type="PANTHER" id="PTHR48112:SF22">
    <property type="entry name" value="MITOCHONDRIAL TRANSCRIPTION FACTOR A, ISOFORM B"/>
    <property type="match status" value="1"/>
</dbReference>
<gene>
    <name evidence="5" type="ORF">RB653_006646</name>
</gene>
<dbReference type="EMBL" id="JAVFKY010000005">
    <property type="protein sequence ID" value="KAK5575513.1"/>
    <property type="molecule type" value="Genomic_DNA"/>
</dbReference>
<dbReference type="InterPro" id="IPR036910">
    <property type="entry name" value="HMG_box_dom_sf"/>
</dbReference>
<dbReference type="PANTHER" id="PTHR48112">
    <property type="entry name" value="HIGH MOBILITY GROUP PROTEIN DSP1"/>
    <property type="match status" value="1"/>
</dbReference>
<dbReference type="Proteomes" id="UP001344447">
    <property type="component" value="Unassembled WGS sequence"/>
</dbReference>
<feature type="region of interest" description="Disordered" evidence="3">
    <location>
        <begin position="1"/>
        <end position="52"/>
    </location>
</feature>
<evidence type="ECO:0000313" key="6">
    <source>
        <dbReference type="Proteomes" id="UP001344447"/>
    </source>
</evidence>
<comment type="caution">
    <text evidence="5">The sequence shown here is derived from an EMBL/GenBank/DDBJ whole genome shotgun (WGS) entry which is preliminary data.</text>
</comment>
<accession>A0AAN7TUG8</accession>
<keyword evidence="1 2" id="KW-0238">DNA-binding</keyword>
<feature type="compositionally biased region" description="Low complexity" evidence="3">
    <location>
        <begin position="1"/>
        <end position="12"/>
    </location>
</feature>
<dbReference type="Pfam" id="PF00505">
    <property type="entry name" value="HMG_box"/>
    <property type="match status" value="1"/>
</dbReference>
<dbReference type="InterPro" id="IPR009071">
    <property type="entry name" value="HMG_box_dom"/>
</dbReference>